<feature type="non-terminal residue" evidence="1">
    <location>
        <position position="1"/>
    </location>
</feature>
<protein>
    <submittedName>
        <fullName evidence="1">Phage portal protein</fullName>
    </submittedName>
</protein>
<feature type="non-terminal residue" evidence="1">
    <location>
        <position position="126"/>
    </location>
</feature>
<dbReference type="GO" id="GO:0019068">
    <property type="term" value="P:virion assembly"/>
    <property type="evidence" value="ECO:0007669"/>
    <property type="project" value="InterPro"/>
</dbReference>
<dbReference type="InterPro" id="IPR006429">
    <property type="entry name" value="Phage_lambda_portal"/>
</dbReference>
<reference evidence="1 2" key="1">
    <citation type="journal article" date="2017" name="Int. J. Syst. Evol. Microbiol.">
        <title>Rhodosalinus sediminis gen. nov., sp. nov., isolated from marine saltern.</title>
        <authorList>
            <person name="Guo L.Y."/>
            <person name="Ling S.K."/>
            <person name="Li C.M."/>
            <person name="Chen G.J."/>
            <person name="Du Z.J."/>
        </authorList>
    </citation>
    <scope>NUCLEOTIDE SEQUENCE [LARGE SCALE GENOMIC DNA]</scope>
    <source>
        <strain evidence="1 2">WDN1C137</strain>
    </source>
</reference>
<dbReference type="AlphaFoldDB" id="A0A3D9BF64"/>
<keyword evidence="2" id="KW-1185">Reference proteome</keyword>
<evidence type="ECO:0000313" key="2">
    <source>
        <dbReference type="Proteomes" id="UP000257131"/>
    </source>
</evidence>
<comment type="caution">
    <text evidence="1">The sequence shown here is derived from an EMBL/GenBank/DDBJ whole genome shotgun (WGS) entry which is preliminary data.</text>
</comment>
<sequence length="126" mass="13847">PSGLRARLEGAMSRRRLRGWNPPLENVNALVASGGPKLLARARELVVTNGYAANACEAFAANLVGDGIKPSSLIDDAEQRDRVQRLWLAWTDEADADGLTDFYGLQAMVAREMFVAGECFVRMRPR</sequence>
<dbReference type="Pfam" id="PF05136">
    <property type="entry name" value="Phage_portal_2"/>
    <property type="match status" value="1"/>
</dbReference>
<accession>A0A3D9BF64</accession>
<evidence type="ECO:0000313" key="1">
    <source>
        <dbReference type="EMBL" id="REC52037.1"/>
    </source>
</evidence>
<proteinExistence type="predicted"/>
<organism evidence="1 2">
    <name type="scientific">Rhodosalinus sediminis</name>
    <dbReference type="NCBI Taxonomy" id="1940533"/>
    <lineage>
        <taxon>Bacteria</taxon>
        <taxon>Pseudomonadati</taxon>
        <taxon>Pseudomonadota</taxon>
        <taxon>Alphaproteobacteria</taxon>
        <taxon>Rhodobacterales</taxon>
        <taxon>Paracoccaceae</taxon>
        <taxon>Rhodosalinus</taxon>
    </lineage>
</organism>
<dbReference type="GO" id="GO:0005198">
    <property type="term" value="F:structural molecule activity"/>
    <property type="evidence" value="ECO:0007669"/>
    <property type="project" value="InterPro"/>
</dbReference>
<dbReference type="EMBL" id="QOHR01000108">
    <property type="protein sequence ID" value="REC52037.1"/>
    <property type="molecule type" value="Genomic_DNA"/>
</dbReference>
<dbReference type="Proteomes" id="UP000257131">
    <property type="component" value="Unassembled WGS sequence"/>
</dbReference>
<dbReference type="OrthoDB" id="9770450at2"/>
<name>A0A3D9BF64_9RHOB</name>
<gene>
    <name evidence="1" type="ORF">DRV84_15305</name>
</gene>